<dbReference type="Pfam" id="PF00651">
    <property type="entry name" value="BTB"/>
    <property type="match status" value="1"/>
</dbReference>
<dbReference type="SMART" id="SM00225">
    <property type="entry name" value="BTB"/>
    <property type="match status" value="1"/>
</dbReference>
<dbReference type="OrthoDB" id="1262810at2759"/>
<dbReference type="InterPro" id="IPR036890">
    <property type="entry name" value="HATPase_C_sf"/>
</dbReference>
<dbReference type="Proteomes" id="UP000789405">
    <property type="component" value="Unassembled WGS sequence"/>
</dbReference>
<comment type="caution">
    <text evidence="2">The sequence shown here is derived from an EMBL/GenBank/DDBJ whole genome shotgun (WGS) entry which is preliminary data.</text>
</comment>
<dbReference type="PANTHER" id="PTHR15600:SF42">
    <property type="entry name" value="SACSIN"/>
    <property type="match status" value="1"/>
</dbReference>
<dbReference type="EMBL" id="CAJVPY010000010">
    <property type="protein sequence ID" value="CAG8443844.1"/>
    <property type="molecule type" value="Genomic_DNA"/>
</dbReference>
<dbReference type="GO" id="GO:0030544">
    <property type="term" value="F:Hsp70 protein binding"/>
    <property type="evidence" value="ECO:0007669"/>
    <property type="project" value="TreeGrafter"/>
</dbReference>
<reference evidence="2" key="1">
    <citation type="submission" date="2021-06" db="EMBL/GenBank/DDBJ databases">
        <authorList>
            <person name="Kallberg Y."/>
            <person name="Tangrot J."/>
            <person name="Rosling A."/>
        </authorList>
    </citation>
    <scope>NUCLEOTIDE SEQUENCE</scope>
    <source>
        <strain evidence="2">MA453B</strain>
    </source>
</reference>
<dbReference type="InterPro" id="IPR011333">
    <property type="entry name" value="SKP1/BTB/POZ_sf"/>
</dbReference>
<dbReference type="SUPFAM" id="SSF55874">
    <property type="entry name" value="ATPase domain of HSP90 chaperone/DNA topoisomerase II/histidine kinase"/>
    <property type="match status" value="2"/>
</dbReference>
<feature type="domain" description="BTB" evidence="1">
    <location>
        <begin position="2593"/>
        <end position="2657"/>
    </location>
</feature>
<dbReference type="Gene3D" id="3.30.710.10">
    <property type="entry name" value="Potassium Channel Kv1.1, Chain A"/>
    <property type="match status" value="1"/>
</dbReference>
<protein>
    <submittedName>
        <fullName evidence="2">23310_t:CDS:1</fullName>
    </submittedName>
</protein>
<name>A0A9N8YS49_9GLOM</name>
<dbReference type="Pfam" id="PF25794">
    <property type="entry name" value="SACS"/>
    <property type="match status" value="2"/>
</dbReference>
<sequence length="2757" mass="320947">MNDSSPFGSFHPDESYTTRIKNILTEYPDGSQILREILQNSDDAKSTIQTFILDYNTYPTEKLCDPRLDRYQGPALLAANDTIFQPDDFKSLLNLANSEKRNKFDKIGVMGIGFNSVFHITDVSSIISGSSYVLIDPHARGYCNQPPGQRGFKGDFVEHDLVNKYPDQFMPFSVALNNNLNGFYNGTIFRYSLRTKKDAKESEISDKIYQIDQIKEMFETFYNVDNITCLMFLKYIEKISFYEIKKGETIPTLLYQIEVTNAKEISDKRKLLANNIISMIKSPTNSGTFETIYKMNFCQSTSQCNLKSEWLIINYIADVNDKNYVKFKKYIRDCKFVPNVGLAARIDDVSKNKGRLYCFLPLPGYKDDFSVSVNGCFAVSKNRRNLENSMDEDLASGDLLRLKSSWNKYLFEKVIPIAWKKLLSHVKDYVSFEQIYTLWPILADGSFRELNEKDCLWFNLLQNVINQLDPNLGTFRGPSKYLSINDGHLNDKKFGKSSALSEILTKLDFPIFVNIPEPIVDKLEQDTSKHKRLLNYVTPEKICKYILANLSSLNNLGRQEKLILLEYVLKVNDVSKLYGLPLLPLENQTFTTFESQYRNKFHIASKDEHILISKDYLGVIVDTTIGKELLSILQNYAINKKNINVQILSDTDFAEFLKKSLQKYKIYSENSQEMQIGTNQMQWLYKIWDHLKLTNRSLQNFSDIHILPIENNNNNDVITLRKLSETPKCLCRLSRISTLLLQKLVTPLKLLGSTFVDVNFEKQVVSKYEGLRNYVVEIDNITAVFSSLRENPSFPLNITQPALSNYQKEDLVSYISAYLRRESSFDQKVVDVINQLPIFNEVNKNDAISINSLNASGRKYYLLPKEDELTCGLVISPCAFLDAHTSDDNCFILENVIKVKRLDQKEYWKDHVISYLGFQSPNIMDQVIVKLFEKWTIIKPFHSQLSKIAFVKTSSSLKKPIEIFDPDKIAIRELFFSDEPFFPVKKYPTNDYLFKLSELGMKKMMTIEDVINRIEEYKSRMSHDQIYEAHSKSLLLLNYIDDYYSTFKDNITFQKKILSEKWIPTFNSDNQLMFSKHSDCRDRVHAVLVSYTLPIVNDRIVNDDLRKVLGWDKIPPTEIVINQLLRSLEIFKTTRNYNINDYKIRDQISSIYKHFNDIINQPNGSTHLDLLKQELLGRKWILNDDKLYSTDKVVFSLPSFIPSGYWVQLSHQNKRHSLLFEKLGVKKALNNDDYFRILYNADFSDPLQKISVISIIDKLSKTEKDLTGLLIPNMECKMVDYKNILFDDMGSRVSDSMKDFSSLAHTEISKDLANRLNLRNFSETFLEDTMFDFGQHEELTTRLKNILRDYNRKEIVFREFLQNADDAGASRFCVILDESQYSTKCLLKQDTMESWQGPAIWIYNDGQFAEEDFKSLCNLGKSSKWLQYDKIGKFGLGFNSCYHFTDLPQLISGTDVVFFDPQKSILPNNSSGARFSFKNYNEDHIFNKFKDQFEPFLKVKGCGFEVDYNREFKGTLFRLPLRKSKSLISDEIDDIDKVKESLNIIKNDAMSELIFLRNVKCFEVFRKTSKKNDILVPLWKVEITRNAENRKLYGKELQVFQLDVQLDLYVEKRVLSMCNVLAEKREKKKEEKSWLICSGENNINLNTWGGISVAIPETPSNPLLEKEITQNGNFHAHLLLSILSGLSVNLHASGWALSSDRRSLVFASDNQTCIKNDAKSTQNMKILDQVLPELHVKLFEEYIKIEEYSRSRLSYNANFQGITRLWPIPENKNAEILKYGLKVLELAIEKGCKIFWSTFKDGTYVSFKDCVFVTKETPQAVVHFLNEQEYPAVLMETKRLEELETLKARKASPELIRKFLKNNESVLHMQEEHLFDLFRYILEDKKYDDLEDIHLVPLFNHKFGNFNRGKTYYISTKEQYKLFPNAGPQYFIPIELLKSRKLMPIFSDDDFRKATDIKDFGEPTINHLLYQELHIESERDWNPHDTTTIPNQLWLDEIWKYIADKSLEPYNSFPLLEVYDPTNPTKHQLVSIKNATSRPLVTYSDHSSPSGIIQTLANIGIRFTKRNYWFRKNIPICMLSPYTVLNAIKQYKCVENNRFNNTNDREILCQYFCRNIRRAPQENYMYSSMSNLPIWPTHIKGPDGNPICKSILDADAYLVPKPTNALKPFTFYPPKNKNTYYFDTTSEADMRDLLEYVGAKLQDKLRYIKDIIVPNMISIPQNLQESYIKLLIEIFTNTTSIDAVKDYLKDLKVIPNQSFNLFCARDLFDQKHQLFKFVYKESDRFLHNSLQDNSYSIKILEEIGFRRTVTPDIYIRSAEEIQSRLQKNEDDLFNKRDIISSAKRTIFYFYDHQSELSFSEEEWKELSKIKFVPTSKIKCGPNELLNDLYNHYSKSDSDDLESFENLCHPKYMNLAWTQLSFFEDEPPENVLKNYENLGLPTILTIINHLKAIQSTISKSDDWKELGDIGSRLIFEELEKIYKKLENDCEEIRACFPKGLKRLKIFLNGTDPFNSNDWVTAPQLDLKIDKDFSPRRRAVVEHLLKYPKLLELAGVNSPDIPIWTKPEPKEENNTNRLSKSMIRLLNAGNETPFNNVLFNIKGQEIYANSSLLTCAAPYFEEIFIETSSNFNQTYDDIEPDSFRVLLKWLYGESLSEAMQNYEKEENGDIFFQICKDLLLASRKFEISSIRELIEYKLVMYINDDLVDDNLEKIKELADECELEDLLKYCEIKPYFPILLTQITQKISYFASIAFCFSG</sequence>
<dbReference type="PROSITE" id="PS50097">
    <property type="entry name" value="BTB"/>
    <property type="match status" value="1"/>
</dbReference>
<dbReference type="InterPro" id="IPR052972">
    <property type="entry name" value="Sacsin_chaperone_reg"/>
</dbReference>
<evidence type="ECO:0000313" key="2">
    <source>
        <dbReference type="EMBL" id="CAG8443844.1"/>
    </source>
</evidence>
<dbReference type="SUPFAM" id="SSF54695">
    <property type="entry name" value="POZ domain"/>
    <property type="match status" value="1"/>
</dbReference>
<proteinExistence type="predicted"/>
<organism evidence="2 3">
    <name type="scientific">Dentiscutata erythropus</name>
    <dbReference type="NCBI Taxonomy" id="1348616"/>
    <lineage>
        <taxon>Eukaryota</taxon>
        <taxon>Fungi</taxon>
        <taxon>Fungi incertae sedis</taxon>
        <taxon>Mucoromycota</taxon>
        <taxon>Glomeromycotina</taxon>
        <taxon>Glomeromycetes</taxon>
        <taxon>Diversisporales</taxon>
        <taxon>Gigasporaceae</taxon>
        <taxon>Dentiscutata</taxon>
    </lineage>
</organism>
<dbReference type="PANTHER" id="PTHR15600">
    <property type="entry name" value="SACSIN"/>
    <property type="match status" value="1"/>
</dbReference>
<evidence type="ECO:0000313" key="3">
    <source>
        <dbReference type="Proteomes" id="UP000789405"/>
    </source>
</evidence>
<dbReference type="Gene3D" id="3.30.565.10">
    <property type="entry name" value="Histidine kinase-like ATPase, C-terminal domain"/>
    <property type="match status" value="2"/>
</dbReference>
<dbReference type="InterPro" id="IPR000210">
    <property type="entry name" value="BTB/POZ_dom"/>
</dbReference>
<keyword evidence="3" id="KW-1185">Reference proteome</keyword>
<gene>
    <name evidence="2" type="ORF">DERYTH_LOCUS56</name>
</gene>
<dbReference type="InterPro" id="IPR058210">
    <property type="entry name" value="SACS/Nov_dom"/>
</dbReference>
<evidence type="ECO:0000259" key="1">
    <source>
        <dbReference type="PROSITE" id="PS50097"/>
    </source>
</evidence>
<accession>A0A9N8YS49</accession>
<dbReference type="NCBIfam" id="NF047352">
    <property type="entry name" value="P_loop_sacsin"/>
    <property type="match status" value="2"/>
</dbReference>
<dbReference type="CDD" id="cd18186">
    <property type="entry name" value="BTB_POZ_ZBTB_KLHL-like"/>
    <property type="match status" value="1"/>
</dbReference>